<feature type="region of interest" description="Disordered" evidence="1">
    <location>
        <begin position="1"/>
        <end position="45"/>
    </location>
</feature>
<dbReference type="EMBL" id="BPLR01012751">
    <property type="protein sequence ID" value="GIY56291.1"/>
    <property type="molecule type" value="Genomic_DNA"/>
</dbReference>
<organism evidence="2 3">
    <name type="scientific">Caerostris extrusa</name>
    <name type="common">Bark spider</name>
    <name type="synonym">Caerostris bankana</name>
    <dbReference type="NCBI Taxonomy" id="172846"/>
    <lineage>
        <taxon>Eukaryota</taxon>
        <taxon>Metazoa</taxon>
        <taxon>Ecdysozoa</taxon>
        <taxon>Arthropoda</taxon>
        <taxon>Chelicerata</taxon>
        <taxon>Arachnida</taxon>
        <taxon>Araneae</taxon>
        <taxon>Araneomorphae</taxon>
        <taxon>Entelegynae</taxon>
        <taxon>Araneoidea</taxon>
        <taxon>Araneidae</taxon>
        <taxon>Caerostris</taxon>
    </lineage>
</organism>
<dbReference type="AlphaFoldDB" id="A0AAV4UET7"/>
<name>A0AAV4UET7_CAEEX</name>
<protein>
    <submittedName>
        <fullName evidence="2">Uncharacterized protein</fullName>
    </submittedName>
</protein>
<gene>
    <name evidence="2" type="ORF">CEXT_772811</name>
</gene>
<proteinExistence type="predicted"/>
<sequence length="120" mass="13855">MGCQPAGNEVNKDRLVPPSGPFSTRIPDSIRMHKRTTGNDFPKDGSGFYRPLESFREESLVNAFFPHFTAERARLYQTQHFIELLDVGIGSRFFSVGERELPCRFYFSREYFTLNANIQP</sequence>
<dbReference type="Proteomes" id="UP001054945">
    <property type="component" value="Unassembled WGS sequence"/>
</dbReference>
<evidence type="ECO:0000256" key="1">
    <source>
        <dbReference type="SAM" id="MobiDB-lite"/>
    </source>
</evidence>
<evidence type="ECO:0000313" key="2">
    <source>
        <dbReference type="EMBL" id="GIY56291.1"/>
    </source>
</evidence>
<keyword evidence="3" id="KW-1185">Reference proteome</keyword>
<reference evidence="2 3" key="1">
    <citation type="submission" date="2021-06" db="EMBL/GenBank/DDBJ databases">
        <title>Caerostris extrusa draft genome.</title>
        <authorList>
            <person name="Kono N."/>
            <person name="Arakawa K."/>
        </authorList>
    </citation>
    <scope>NUCLEOTIDE SEQUENCE [LARGE SCALE GENOMIC DNA]</scope>
</reference>
<evidence type="ECO:0000313" key="3">
    <source>
        <dbReference type="Proteomes" id="UP001054945"/>
    </source>
</evidence>
<comment type="caution">
    <text evidence="2">The sequence shown here is derived from an EMBL/GenBank/DDBJ whole genome shotgun (WGS) entry which is preliminary data.</text>
</comment>
<accession>A0AAV4UET7</accession>